<gene>
    <name evidence="2" type="ORF">GMD66_17735</name>
</gene>
<dbReference type="AlphaFoldDB" id="A0A7K1HKC6"/>
<organism evidence="2 3">
    <name type="scientific">Parabacteroides merdae</name>
    <dbReference type="NCBI Taxonomy" id="46503"/>
    <lineage>
        <taxon>Bacteria</taxon>
        <taxon>Pseudomonadati</taxon>
        <taxon>Bacteroidota</taxon>
        <taxon>Bacteroidia</taxon>
        <taxon>Bacteroidales</taxon>
        <taxon>Tannerellaceae</taxon>
        <taxon>Parabacteroides</taxon>
    </lineage>
</organism>
<protein>
    <submittedName>
        <fullName evidence="2">DUF1837 domain-containing protein</fullName>
    </submittedName>
</protein>
<reference evidence="2 3" key="1">
    <citation type="journal article" date="2019" name="Nat. Med.">
        <title>A library of human gut bacterial isolates paired with longitudinal multiomics data enables mechanistic microbiome research.</title>
        <authorList>
            <person name="Poyet M."/>
            <person name="Groussin M."/>
            <person name="Gibbons S.M."/>
            <person name="Avila-Pacheco J."/>
            <person name="Jiang X."/>
            <person name="Kearney S.M."/>
            <person name="Perrotta A.R."/>
            <person name="Berdy B."/>
            <person name="Zhao S."/>
            <person name="Lieberman T.D."/>
            <person name="Swanson P.K."/>
            <person name="Smith M."/>
            <person name="Roesemann S."/>
            <person name="Alexander J.E."/>
            <person name="Rich S.A."/>
            <person name="Livny J."/>
            <person name="Vlamakis H."/>
            <person name="Clish C."/>
            <person name="Bullock K."/>
            <person name="Deik A."/>
            <person name="Scott J."/>
            <person name="Pierce K.A."/>
            <person name="Xavier R.J."/>
            <person name="Alm E.J."/>
        </authorList>
    </citation>
    <scope>NUCLEOTIDE SEQUENCE [LARGE SCALE GENOMIC DNA]</scope>
    <source>
        <strain evidence="2 3">BIOML-A25</strain>
    </source>
</reference>
<evidence type="ECO:0000313" key="3">
    <source>
        <dbReference type="Proteomes" id="UP000437446"/>
    </source>
</evidence>
<dbReference type="EMBL" id="WNCR01000015">
    <property type="protein sequence ID" value="MTU31012.1"/>
    <property type="molecule type" value="Genomic_DNA"/>
</dbReference>
<dbReference type="Pfam" id="PF08878">
    <property type="entry name" value="HamA"/>
    <property type="match status" value="1"/>
</dbReference>
<evidence type="ECO:0000313" key="2">
    <source>
        <dbReference type="EMBL" id="MTU31012.1"/>
    </source>
</evidence>
<accession>A0A7K1HKC6</accession>
<comment type="caution">
    <text evidence="2">The sequence shown here is derived from an EMBL/GenBank/DDBJ whole genome shotgun (WGS) entry which is preliminary data.</text>
</comment>
<dbReference type="RefSeq" id="WP_129944027.1">
    <property type="nucleotide sequence ID" value="NZ_RCYQ01000020.1"/>
</dbReference>
<evidence type="ECO:0000259" key="1">
    <source>
        <dbReference type="Pfam" id="PF08878"/>
    </source>
</evidence>
<feature type="domain" description="Anti-bacteriophage protein A/HamA C-terminal" evidence="1">
    <location>
        <begin position="10"/>
        <end position="342"/>
    </location>
</feature>
<dbReference type="Proteomes" id="UP000437446">
    <property type="component" value="Unassembled WGS sequence"/>
</dbReference>
<sequence>MAFDLQTVLIEKIKEAHLRAYCVRFEFGECQIEALAEILMDALVDYAFGFHTGILEKYDRRILKEAATSLYKIQGYENAKKIYLDSDSVIDLNETDKTEEQIKYEKEIMKKGEFGELLLHTYLRDYFNTIPLLSKICLKDTDGFTVHGFDAIHVGKDLVDLDKDSLFLGESKIYYRSSGKSGEAGVNDLAKDIESHFYRDFLYREFALIAKKQHNYISLEDYNDKNTIERYTEFIKQKDEWINRLRSVSEKKGSLQELLDSVTIPVICTYESKIFTTTDDVLSDEFEEEYKKEVDALQKLFADCVSKIKVEKGEPIRSNLNIILILLPIPSKKELVKLLHQKTWRQQHA</sequence>
<name>A0A7K1HKC6_9BACT</name>
<dbReference type="InterPro" id="IPR014976">
    <property type="entry name" value="AbpA_HamA_C"/>
</dbReference>
<proteinExistence type="predicted"/>